<evidence type="ECO:0000313" key="1">
    <source>
        <dbReference type="EMBL" id="KIO19144.1"/>
    </source>
</evidence>
<dbReference type="HOGENOM" id="CLU_110355_2_1_1"/>
<name>A0A0C3Q6W7_9AGAM</name>
<dbReference type="InterPro" id="IPR051807">
    <property type="entry name" value="Sec-metab_biosynth-assoc"/>
</dbReference>
<dbReference type="Gene3D" id="3.30.70.1060">
    <property type="entry name" value="Dimeric alpha+beta barrel"/>
    <property type="match status" value="1"/>
</dbReference>
<dbReference type="EMBL" id="KN823238">
    <property type="protein sequence ID" value="KIO19144.1"/>
    <property type="molecule type" value="Genomic_DNA"/>
</dbReference>
<dbReference type="InterPro" id="IPR011008">
    <property type="entry name" value="Dimeric_a/b-barrel"/>
</dbReference>
<dbReference type="PANTHER" id="PTHR33606:SF3">
    <property type="entry name" value="PROTEIN YCII"/>
    <property type="match status" value="1"/>
</dbReference>
<dbReference type="AlphaFoldDB" id="A0A0C3Q6W7"/>
<sequence>MSTSSRVQKYLFLVYAPDCTDQGTFEKRLEVREKHLQEALPALEPQADVSMKVGGAVLTPESITGEGPRTMVGSMLLFEAESIEAVRKRVESDIYYTSGVWDPNKLVILPYVKALGTTNIS</sequence>
<dbReference type="PANTHER" id="PTHR33606">
    <property type="entry name" value="PROTEIN YCII"/>
    <property type="match status" value="1"/>
</dbReference>
<evidence type="ECO:0000313" key="2">
    <source>
        <dbReference type="Proteomes" id="UP000054248"/>
    </source>
</evidence>
<proteinExistence type="predicted"/>
<accession>A0A0C3Q6W7</accession>
<evidence type="ECO:0008006" key="3">
    <source>
        <dbReference type="Google" id="ProtNLM"/>
    </source>
</evidence>
<protein>
    <recommendedName>
        <fullName evidence="3">YCII-related domain-containing protein</fullName>
    </recommendedName>
</protein>
<organism evidence="1 2">
    <name type="scientific">Tulasnella calospora MUT 4182</name>
    <dbReference type="NCBI Taxonomy" id="1051891"/>
    <lineage>
        <taxon>Eukaryota</taxon>
        <taxon>Fungi</taxon>
        <taxon>Dikarya</taxon>
        <taxon>Basidiomycota</taxon>
        <taxon>Agaricomycotina</taxon>
        <taxon>Agaricomycetes</taxon>
        <taxon>Cantharellales</taxon>
        <taxon>Tulasnellaceae</taxon>
        <taxon>Tulasnella</taxon>
    </lineage>
</organism>
<reference evidence="1 2" key="1">
    <citation type="submission" date="2014-04" db="EMBL/GenBank/DDBJ databases">
        <authorList>
            <consortium name="DOE Joint Genome Institute"/>
            <person name="Kuo A."/>
            <person name="Girlanda M."/>
            <person name="Perotto S."/>
            <person name="Kohler A."/>
            <person name="Nagy L.G."/>
            <person name="Floudas D."/>
            <person name="Copeland A."/>
            <person name="Barry K.W."/>
            <person name="Cichocki N."/>
            <person name="Veneault-Fourrey C."/>
            <person name="LaButti K."/>
            <person name="Lindquist E.A."/>
            <person name="Lipzen A."/>
            <person name="Lundell T."/>
            <person name="Morin E."/>
            <person name="Murat C."/>
            <person name="Sun H."/>
            <person name="Tunlid A."/>
            <person name="Henrissat B."/>
            <person name="Grigoriev I.V."/>
            <person name="Hibbett D.S."/>
            <person name="Martin F."/>
            <person name="Nordberg H.P."/>
            <person name="Cantor M.N."/>
            <person name="Hua S.X."/>
        </authorList>
    </citation>
    <scope>NUCLEOTIDE SEQUENCE [LARGE SCALE GENOMIC DNA]</scope>
    <source>
        <strain evidence="1 2">MUT 4182</strain>
    </source>
</reference>
<keyword evidence="2" id="KW-1185">Reference proteome</keyword>
<gene>
    <name evidence="1" type="ORF">M407DRAFT_246264</name>
</gene>
<dbReference type="Proteomes" id="UP000054248">
    <property type="component" value="Unassembled WGS sequence"/>
</dbReference>
<reference evidence="2" key="2">
    <citation type="submission" date="2015-01" db="EMBL/GenBank/DDBJ databases">
        <title>Evolutionary Origins and Diversification of the Mycorrhizal Mutualists.</title>
        <authorList>
            <consortium name="DOE Joint Genome Institute"/>
            <consortium name="Mycorrhizal Genomics Consortium"/>
            <person name="Kohler A."/>
            <person name="Kuo A."/>
            <person name="Nagy L.G."/>
            <person name="Floudas D."/>
            <person name="Copeland A."/>
            <person name="Barry K.W."/>
            <person name="Cichocki N."/>
            <person name="Veneault-Fourrey C."/>
            <person name="LaButti K."/>
            <person name="Lindquist E.A."/>
            <person name="Lipzen A."/>
            <person name="Lundell T."/>
            <person name="Morin E."/>
            <person name="Murat C."/>
            <person name="Riley R."/>
            <person name="Ohm R."/>
            <person name="Sun H."/>
            <person name="Tunlid A."/>
            <person name="Henrissat B."/>
            <person name="Grigoriev I.V."/>
            <person name="Hibbett D.S."/>
            <person name="Martin F."/>
        </authorList>
    </citation>
    <scope>NUCLEOTIDE SEQUENCE [LARGE SCALE GENOMIC DNA]</scope>
    <source>
        <strain evidence="2">MUT 4182</strain>
    </source>
</reference>
<dbReference type="OrthoDB" id="5519740at2759"/>
<dbReference type="SUPFAM" id="SSF54909">
    <property type="entry name" value="Dimeric alpha+beta barrel"/>
    <property type="match status" value="1"/>
</dbReference>